<evidence type="ECO:0000313" key="2">
    <source>
        <dbReference type="EMBL" id="MER2997704.1"/>
    </source>
</evidence>
<dbReference type="RefSeq" id="WP_350412116.1">
    <property type="nucleotide sequence ID" value="NZ_JBEOKT010000006.1"/>
</dbReference>
<feature type="signal peptide" evidence="1">
    <location>
        <begin position="1"/>
        <end position="23"/>
    </location>
</feature>
<organism evidence="2 3">
    <name type="scientific">Pontibacter populi</name>
    <dbReference type="NCBI Taxonomy" id="890055"/>
    <lineage>
        <taxon>Bacteria</taxon>
        <taxon>Pseudomonadati</taxon>
        <taxon>Bacteroidota</taxon>
        <taxon>Cytophagia</taxon>
        <taxon>Cytophagales</taxon>
        <taxon>Hymenobacteraceae</taxon>
        <taxon>Pontibacter</taxon>
    </lineage>
</organism>
<protein>
    <recommendedName>
        <fullName evidence="4">Outer membrane protein beta-barrel domain-containing protein</fullName>
    </recommendedName>
</protein>
<reference evidence="2 3" key="1">
    <citation type="submission" date="2024-06" db="EMBL/GenBank/DDBJ databases">
        <title>Pontibacter populi HYL7-15.</title>
        <authorList>
            <person name="Kim M.K."/>
        </authorList>
    </citation>
    <scope>NUCLEOTIDE SEQUENCE [LARGE SCALE GENOMIC DNA]</scope>
    <source>
        <strain evidence="2 3">HYL7-15</strain>
    </source>
</reference>
<dbReference type="EMBL" id="JBEOKT010000006">
    <property type="protein sequence ID" value="MER2997704.1"/>
    <property type="molecule type" value="Genomic_DNA"/>
</dbReference>
<evidence type="ECO:0000313" key="3">
    <source>
        <dbReference type="Proteomes" id="UP001476807"/>
    </source>
</evidence>
<comment type="caution">
    <text evidence="2">The sequence shown here is derived from an EMBL/GenBank/DDBJ whole genome shotgun (WGS) entry which is preliminary data.</text>
</comment>
<keyword evidence="3" id="KW-1185">Reference proteome</keyword>
<name>A0ABV1RTJ6_9BACT</name>
<evidence type="ECO:0000256" key="1">
    <source>
        <dbReference type="SAM" id="SignalP"/>
    </source>
</evidence>
<feature type="chain" id="PRO_5047300863" description="Outer membrane protein beta-barrel domain-containing protein" evidence="1">
    <location>
        <begin position="24"/>
        <end position="204"/>
    </location>
</feature>
<sequence>MKAIIKYLLLLLPLLGAAYTANAGTLPDSTDTEKRKWYAPDALTLQYAGNLGMFSGGVNYSFVHDKLNAEFLYGYIPRFDAEEALHLLSFKGIYKPFKKVELGNDYTLTPLRTNLAVSYHFRSQFSSSWDSSYPENYYWWISSFRLTGGLGTAINKRIDVGNFKEISLYGEVGTYDLIVTSAVKDKTVTAWDIMSFGIGTSLSF</sequence>
<proteinExistence type="predicted"/>
<keyword evidence="1" id="KW-0732">Signal</keyword>
<accession>A0ABV1RTJ6</accession>
<evidence type="ECO:0008006" key="4">
    <source>
        <dbReference type="Google" id="ProtNLM"/>
    </source>
</evidence>
<dbReference type="Proteomes" id="UP001476807">
    <property type="component" value="Unassembled WGS sequence"/>
</dbReference>
<gene>
    <name evidence="2" type="ORF">ABS362_09110</name>
</gene>